<evidence type="ECO:0000313" key="2">
    <source>
        <dbReference type="Proteomes" id="UP000321393"/>
    </source>
</evidence>
<evidence type="ECO:0000313" key="1">
    <source>
        <dbReference type="EMBL" id="KAA0063179.1"/>
    </source>
</evidence>
<reference evidence="1 2" key="1">
    <citation type="submission" date="2019-08" db="EMBL/GenBank/DDBJ databases">
        <title>Draft genome sequences of two oriental melons (Cucumis melo L. var makuwa).</title>
        <authorList>
            <person name="Kwon S.-Y."/>
        </authorList>
    </citation>
    <scope>NUCLEOTIDE SEQUENCE [LARGE SCALE GENOMIC DNA]</scope>
    <source>
        <strain evidence="2">cv. SW 3</strain>
        <tissue evidence="1">Leaf</tissue>
    </source>
</reference>
<organism evidence="1 2">
    <name type="scientific">Cucumis melo var. makuwa</name>
    <name type="common">Oriental melon</name>
    <dbReference type="NCBI Taxonomy" id="1194695"/>
    <lineage>
        <taxon>Eukaryota</taxon>
        <taxon>Viridiplantae</taxon>
        <taxon>Streptophyta</taxon>
        <taxon>Embryophyta</taxon>
        <taxon>Tracheophyta</taxon>
        <taxon>Spermatophyta</taxon>
        <taxon>Magnoliopsida</taxon>
        <taxon>eudicotyledons</taxon>
        <taxon>Gunneridae</taxon>
        <taxon>Pentapetalae</taxon>
        <taxon>rosids</taxon>
        <taxon>fabids</taxon>
        <taxon>Cucurbitales</taxon>
        <taxon>Cucurbitaceae</taxon>
        <taxon>Benincaseae</taxon>
        <taxon>Cucumis</taxon>
    </lineage>
</organism>
<protein>
    <submittedName>
        <fullName evidence="1">Ty3-gypsy retrotransposon protein</fullName>
    </submittedName>
</protein>
<sequence>MTLKWSIIRGWKTRLLTQCLENLKGSSWQTLVVTTLLDVVVIKEEVYNDSKLKWIIEKLLEDEDSVSNYSLEHGALKLKGRLVISKTSTLLPSIILHTTTLCLEDIESLTHL</sequence>
<gene>
    <name evidence="1" type="ORF">E6C27_scaffold381G00670</name>
</gene>
<accession>A0A5A7VC52</accession>
<proteinExistence type="predicted"/>
<dbReference type="EMBL" id="SSTE01002941">
    <property type="protein sequence ID" value="KAA0063179.1"/>
    <property type="molecule type" value="Genomic_DNA"/>
</dbReference>
<name>A0A5A7VC52_CUCMM</name>
<dbReference type="AlphaFoldDB" id="A0A5A7VC52"/>
<dbReference type="Proteomes" id="UP000321393">
    <property type="component" value="Unassembled WGS sequence"/>
</dbReference>
<comment type="caution">
    <text evidence="1">The sequence shown here is derived from an EMBL/GenBank/DDBJ whole genome shotgun (WGS) entry which is preliminary data.</text>
</comment>